<comment type="subcellular location">
    <subcellularLocation>
        <location evidence="1">Endomembrane system</location>
        <topology evidence="1">Multi-pass membrane protein</topology>
    </subcellularLocation>
</comment>
<keyword evidence="6" id="KW-0564">Palmitate</keyword>
<dbReference type="EMBL" id="CAXDID020000566">
    <property type="protein sequence ID" value="CAL6103414.1"/>
    <property type="molecule type" value="Genomic_DNA"/>
</dbReference>
<evidence type="ECO:0000256" key="2">
    <source>
        <dbReference type="ARBA" id="ARBA00022679"/>
    </source>
</evidence>
<evidence type="ECO:0000256" key="7">
    <source>
        <dbReference type="ARBA" id="ARBA00023288"/>
    </source>
</evidence>
<comment type="similarity">
    <text evidence="10">Belongs to the DHHC palmitoyltransferase family.</text>
</comment>
<dbReference type="PANTHER" id="PTHR22883:SF43">
    <property type="entry name" value="PALMITOYLTRANSFERASE APP"/>
    <property type="match status" value="1"/>
</dbReference>
<dbReference type="PROSITE" id="PS50216">
    <property type="entry name" value="DHHC"/>
    <property type="match status" value="1"/>
</dbReference>
<organism evidence="12">
    <name type="scientific">Hexamita inflata</name>
    <dbReference type="NCBI Taxonomy" id="28002"/>
    <lineage>
        <taxon>Eukaryota</taxon>
        <taxon>Metamonada</taxon>
        <taxon>Diplomonadida</taxon>
        <taxon>Hexamitidae</taxon>
        <taxon>Hexamitinae</taxon>
        <taxon>Hexamita</taxon>
    </lineage>
</organism>
<evidence type="ECO:0000313" key="12">
    <source>
        <dbReference type="EMBL" id="CAI9931336.1"/>
    </source>
</evidence>
<evidence type="ECO:0000313" key="14">
    <source>
        <dbReference type="EMBL" id="CAL6103414.1"/>
    </source>
</evidence>
<dbReference type="GO" id="GO:0005794">
    <property type="term" value="C:Golgi apparatus"/>
    <property type="evidence" value="ECO:0007669"/>
    <property type="project" value="TreeGrafter"/>
</dbReference>
<dbReference type="EMBL" id="CAXDID020000588">
    <property type="protein sequence ID" value="CAL6104815.1"/>
    <property type="molecule type" value="Genomic_DNA"/>
</dbReference>
<dbReference type="Pfam" id="PF01529">
    <property type="entry name" value="DHHC"/>
    <property type="match status" value="1"/>
</dbReference>
<evidence type="ECO:0000313" key="16">
    <source>
        <dbReference type="Proteomes" id="UP001642409"/>
    </source>
</evidence>
<keyword evidence="5 10" id="KW-0472">Membrane</keyword>
<dbReference type="Proteomes" id="UP001642409">
    <property type="component" value="Unassembled WGS sequence"/>
</dbReference>
<name>A0AA86P3X6_9EUKA</name>
<keyword evidence="2 10" id="KW-0808">Transferase</keyword>
<sequence>MPARYCGNKVIGASFGCTVVVCILFAAAPVVITVCSLNTIGEKATPFVYIPVYILAIAIIIVYMMTTLTDPGVMPKRKITLEDKINNGQYQQLETIPLNPAPPTQRDIENNINYNEESAQEKVVQNQPLEAQVNQQRKIRATNHISAKFNQQPKCPTCGVERPPGSAHCSDCDHCVLFQDHHCPWMGTCIGLRNYVYFVVSTISTAIYCIIVVAFCGAGLYMGITFPDMTGKNNYIYCLVQGVFLVMAVFGFFFGVSMCCSHFSLVKSDFTTRQELRHRLNVHQTLDQTSQMNDKERKEFVQQLIAEDPILRTLDMKKYKDSGVRRMFYGRKLPILRNMTPKAAEEVAWRWTVVLGGFDDTQ</sequence>
<dbReference type="GO" id="GO:0005783">
    <property type="term" value="C:endoplasmic reticulum"/>
    <property type="evidence" value="ECO:0007669"/>
    <property type="project" value="TreeGrafter"/>
</dbReference>
<protein>
    <recommendedName>
        <fullName evidence="10">Palmitoyltransferase</fullName>
        <ecNumber evidence="10">2.3.1.225</ecNumber>
    </recommendedName>
</protein>
<evidence type="ECO:0000313" key="13">
    <source>
        <dbReference type="EMBL" id="CAI9967293.1"/>
    </source>
</evidence>
<dbReference type="InterPro" id="IPR001594">
    <property type="entry name" value="Palmitoyltrfase_DHHC"/>
</dbReference>
<evidence type="ECO:0000256" key="9">
    <source>
        <dbReference type="ARBA" id="ARBA00048048"/>
    </source>
</evidence>
<dbReference type="GO" id="GO:0019706">
    <property type="term" value="F:protein-cysteine S-palmitoyltransferase activity"/>
    <property type="evidence" value="ECO:0007669"/>
    <property type="project" value="UniProtKB-EC"/>
</dbReference>
<evidence type="ECO:0000313" key="15">
    <source>
        <dbReference type="EMBL" id="CAL6104815.1"/>
    </source>
</evidence>
<reference evidence="12" key="1">
    <citation type="submission" date="2023-06" db="EMBL/GenBank/DDBJ databases">
        <authorList>
            <person name="Kurt Z."/>
        </authorList>
    </citation>
    <scope>NUCLEOTIDE SEQUENCE</scope>
</reference>
<comment type="domain">
    <text evidence="10">The DHHC domain is required for palmitoyltransferase activity.</text>
</comment>
<reference evidence="14 16" key="2">
    <citation type="submission" date="2024-07" db="EMBL/GenBank/DDBJ databases">
        <authorList>
            <person name="Akdeniz Z."/>
        </authorList>
    </citation>
    <scope>NUCLEOTIDE SEQUENCE [LARGE SCALE GENOMIC DNA]</scope>
</reference>
<dbReference type="InterPro" id="IPR039859">
    <property type="entry name" value="PFA4/ZDH16/20/ERF2-like"/>
</dbReference>
<dbReference type="EMBL" id="CATOUU010000482">
    <property type="protein sequence ID" value="CAI9931336.1"/>
    <property type="molecule type" value="Genomic_DNA"/>
</dbReference>
<proteinExistence type="inferred from homology"/>
<comment type="catalytic activity">
    <reaction evidence="9 10">
        <text>L-cysteinyl-[protein] + hexadecanoyl-CoA = S-hexadecanoyl-L-cysteinyl-[protein] + CoA</text>
        <dbReference type="Rhea" id="RHEA:36683"/>
        <dbReference type="Rhea" id="RHEA-COMP:10131"/>
        <dbReference type="Rhea" id="RHEA-COMP:11032"/>
        <dbReference type="ChEBI" id="CHEBI:29950"/>
        <dbReference type="ChEBI" id="CHEBI:57287"/>
        <dbReference type="ChEBI" id="CHEBI:57379"/>
        <dbReference type="ChEBI" id="CHEBI:74151"/>
        <dbReference type="EC" id="2.3.1.225"/>
    </reaction>
</comment>
<keyword evidence="4 10" id="KW-1133">Transmembrane helix</keyword>
<feature type="transmembrane region" description="Helical" evidence="10">
    <location>
        <begin position="12"/>
        <end position="41"/>
    </location>
</feature>
<keyword evidence="7" id="KW-0449">Lipoprotein</keyword>
<comment type="caution">
    <text evidence="12">The sequence shown here is derived from an EMBL/GenBank/DDBJ whole genome shotgun (WGS) entry which is preliminary data.</text>
</comment>
<accession>A0AA86P3X6</accession>
<dbReference type="EC" id="2.3.1.225" evidence="10"/>
<dbReference type="AlphaFoldDB" id="A0AA86P3X6"/>
<feature type="transmembrane region" description="Helical" evidence="10">
    <location>
        <begin position="195"/>
        <end position="222"/>
    </location>
</feature>
<keyword evidence="16" id="KW-1185">Reference proteome</keyword>
<gene>
    <name evidence="12" type="ORF">HINF_LOCUS18981</name>
    <name evidence="13" type="ORF">HINF_LOCUS54938</name>
    <name evidence="14" type="ORF">HINF_LOCUS72133</name>
    <name evidence="15" type="ORF">HINF_LOCUS72964</name>
</gene>
<evidence type="ECO:0000256" key="6">
    <source>
        <dbReference type="ARBA" id="ARBA00023139"/>
    </source>
</evidence>
<evidence type="ECO:0000256" key="3">
    <source>
        <dbReference type="ARBA" id="ARBA00022692"/>
    </source>
</evidence>
<feature type="domain" description="Palmitoyltransferase DHHC" evidence="11">
    <location>
        <begin position="149"/>
        <end position="277"/>
    </location>
</feature>
<feature type="transmembrane region" description="Helical" evidence="10">
    <location>
        <begin position="234"/>
        <end position="256"/>
    </location>
</feature>
<dbReference type="GO" id="GO:0006612">
    <property type="term" value="P:protein targeting to membrane"/>
    <property type="evidence" value="ECO:0007669"/>
    <property type="project" value="TreeGrafter"/>
</dbReference>
<dbReference type="EMBL" id="CATOUU010001019">
    <property type="protein sequence ID" value="CAI9967293.1"/>
    <property type="molecule type" value="Genomic_DNA"/>
</dbReference>
<evidence type="ECO:0000256" key="10">
    <source>
        <dbReference type="RuleBase" id="RU079119"/>
    </source>
</evidence>
<dbReference type="PANTHER" id="PTHR22883">
    <property type="entry name" value="ZINC FINGER DHHC DOMAIN CONTAINING PROTEIN"/>
    <property type="match status" value="1"/>
</dbReference>
<evidence type="ECO:0000256" key="8">
    <source>
        <dbReference type="ARBA" id="ARBA00023315"/>
    </source>
</evidence>
<evidence type="ECO:0000256" key="5">
    <source>
        <dbReference type="ARBA" id="ARBA00023136"/>
    </source>
</evidence>
<evidence type="ECO:0000256" key="1">
    <source>
        <dbReference type="ARBA" id="ARBA00004127"/>
    </source>
</evidence>
<evidence type="ECO:0000256" key="4">
    <source>
        <dbReference type="ARBA" id="ARBA00022989"/>
    </source>
</evidence>
<evidence type="ECO:0000259" key="11">
    <source>
        <dbReference type="Pfam" id="PF01529"/>
    </source>
</evidence>
<feature type="transmembrane region" description="Helical" evidence="10">
    <location>
        <begin position="47"/>
        <end position="68"/>
    </location>
</feature>
<keyword evidence="3 10" id="KW-0812">Transmembrane</keyword>
<keyword evidence="8 10" id="KW-0012">Acyltransferase</keyword>